<proteinExistence type="predicted"/>
<dbReference type="Proteomes" id="UP001372338">
    <property type="component" value="Unassembled WGS sequence"/>
</dbReference>
<keyword evidence="1" id="KW-0472">Membrane</keyword>
<sequence>MHTRLTAQSPHHVLSSHHCTAPHRWSPSSSFALASLILYESYRLPYLLLVPSLVFVCHLHNLVYKRHLKATTIANFNSFWNWFRTEKIMEECISKASPILFLLFPSFPPSLSILSRFSPSRCFSQAAVLLLHIRSTLLSNPFIHFSFLSQQTLIPRIQSPELIKP</sequence>
<keyword evidence="1" id="KW-1133">Transmembrane helix</keyword>
<dbReference type="EMBL" id="JAYWIO010000004">
    <property type="protein sequence ID" value="KAK7270376.1"/>
    <property type="molecule type" value="Genomic_DNA"/>
</dbReference>
<organism evidence="2 3">
    <name type="scientific">Crotalaria pallida</name>
    <name type="common">Smooth rattlebox</name>
    <name type="synonym">Crotalaria striata</name>
    <dbReference type="NCBI Taxonomy" id="3830"/>
    <lineage>
        <taxon>Eukaryota</taxon>
        <taxon>Viridiplantae</taxon>
        <taxon>Streptophyta</taxon>
        <taxon>Embryophyta</taxon>
        <taxon>Tracheophyta</taxon>
        <taxon>Spermatophyta</taxon>
        <taxon>Magnoliopsida</taxon>
        <taxon>eudicotyledons</taxon>
        <taxon>Gunneridae</taxon>
        <taxon>Pentapetalae</taxon>
        <taxon>rosids</taxon>
        <taxon>fabids</taxon>
        <taxon>Fabales</taxon>
        <taxon>Fabaceae</taxon>
        <taxon>Papilionoideae</taxon>
        <taxon>50 kb inversion clade</taxon>
        <taxon>genistoids sensu lato</taxon>
        <taxon>core genistoids</taxon>
        <taxon>Crotalarieae</taxon>
        <taxon>Crotalaria</taxon>
    </lineage>
</organism>
<feature type="transmembrane region" description="Helical" evidence="1">
    <location>
        <begin position="44"/>
        <end position="64"/>
    </location>
</feature>
<gene>
    <name evidence="2" type="ORF">RIF29_23466</name>
</gene>
<dbReference type="AlphaFoldDB" id="A0AAN9FA65"/>
<evidence type="ECO:0000313" key="3">
    <source>
        <dbReference type="Proteomes" id="UP001372338"/>
    </source>
</evidence>
<keyword evidence="3" id="KW-1185">Reference proteome</keyword>
<evidence type="ECO:0000256" key="1">
    <source>
        <dbReference type="SAM" id="Phobius"/>
    </source>
</evidence>
<comment type="caution">
    <text evidence="2">The sequence shown here is derived from an EMBL/GenBank/DDBJ whole genome shotgun (WGS) entry which is preliminary data.</text>
</comment>
<reference evidence="2 3" key="1">
    <citation type="submission" date="2024-01" db="EMBL/GenBank/DDBJ databases">
        <title>The genomes of 5 underutilized Papilionoideae crops provide insights into root nodulation and disease resistanc.</title>
        <authorList>
            <person name="Yuan L."/>
        </authorList>
    </citation>
    <scope>NUCLEOTIDE SEQUENCE [LARGE SCALE GENOMIC DNA]</scope>
    <source>
        <strain evidence="2">ZHUSHIDOU_FW_LH</strain>
        <tissue evidence="2">Leaf</tissue>
    </source>
</reference>
<name>A0AAN9FA65_CROPI</name>
<accession>A0AAN9FA65</accession>
<protein>
    <submittedName>
        <fullName evidence="2">Uncharacterized protein</fullName>
    </submittedName>
</protein>
<keyword evidence="1" id="KW-0812">Transmembrane</keyword>
<evidence type="ECO:0000313" key="2">
    <source>
        <dbReference type="EMBL" id="KAK7270376.1"/>
    </source>
</evidence>